<sequence length="52" mass="5681">MKDIDLGWLVDFIPDAALLVGENPVVVAAKTRADETLHQSKSCSRNEVSVIE</sequence>
<dbReference type="EMBL" id="JBHSDI010000001">
    <property type="protein sequence ID" value="MFC4257742.1"/>
    <property type="molecule type" value="Genomic_DNA"/>
</dbReference>
<proteinExistence type="predicted"/>
<evidence type="ECO:0000313" key="2">
    <source>
        <dbReference type="Proteomes" id="UP001595798"/>
    </source>
</evidence>
<organism evidence="1 2">
    <name type="scientific">Marinobacter lacisalsi</name>
    <dbReference type="NCBI Taxonomy" id="475979"/>
    <lineage>
        <taxon>Bacteria</taxon>
        <taxon>Pseudomonadati</taxon>
        <taxon>Pseudomonadota</taxon>
        <taxon>Gammaproteobacteria</taxon>
        <taxon>Pseudomonadales</taxon>
        <taxon>Marinobacteraceae</taxon>
        <taxon>Marinobacter</taxon>
    </lineage>
</organism>
<dbReference type="RefSeq" id="WP_379884995.1">
    <property type="nucleotide sequence ID" value="NZ_JBHSDI010000001.1"/>
</dbReference>
<gene>
    <name evidence="1" type="ORF">ACFOZ5_01715</name>
</gene>
<evidence type="ECO:0000313" key="1">
    <source>
        <dbReference type="EMBL" id="MFC4257742.1"/>
    </source>
</evidence>
<dbReference type="Proteomes" id="UP001595798">
    <property type="component" value="Unassembled WGS sequence"/>
</dbReference>
<keyword evidence="2" id="KW-1185">Reference proteome</keyword>
<comment type="caution">
    <text evidence="1">The sequence shown here is derived from an EMBL/GenBank/DDBJ whole genome shotgun (WGS) entry which is preliminary data.</text>
</comment>
<name>A0ABV8QBM0_9GAMM</name>
<protein>
    <submittedName>
        <fullName evidence="1">Uncharacterized protein</fullName>
    </submittedName>
</protein>
<accession>A0ABV8QBM0</accession>
<reference evidence="2" key="1">
    <citation type="journal article" date="2019" name="Int. J. Syst. Evol. Microbiol.">
        <title>The Global Catalogue of Microorganisms (GCM) 10K type strain sequencing project: providing services to taxonomists for standard genome sequencing and annotation.</title>
        <authorList>
            <consortium name="The Broad Institute Genomics Platform"/>
            <consortium name="The Broad Institute Genome Sequencing Center for Infectious Disease"/>
            <person name="Wu L."/>
            <person name="Ma J."/>
        </authorList>
    </citation>
    <scope>NUCLEOTIDE SEQUENCE [LARGE SCALE GENOMIC DNA]</scope>
    <source>
        <strain evidence="2">CECT 7297</strain>
    </source>
</reference>